<dbReference type="SUPFAM" id="SSF160631">
    <property type="entry name" value="SMI1/KNR4-like"/>
    <property type="match status" value="1"/>
</dbReference>
<proteinExistence type="predicted"/>
<organism evidence="1 2">
    <name type="scientific">Kingella denitrificans ATCC 33394</name>
    <dbReference type="NCBI Taxonomy" id="888741"/>
    <lineage>
        <taxon>Bacteria</taxon>
        <taxon>Pseudomonadati</taxon>
        <taxon>Pseudomonadota</taxon>
        <taxon>Betaproteobacteria</taxon>
        <taxon>Neisseriales</taxon>
        <taxon>Neisseriaceae</taxon>
        <taxon>Kingella</taxon>
    </lineage>
</organism>
<evidence type="ECO:0000313" key="1">
    <source>
        <dbReference type="EMBL" id="EGC16258.1"/>
    </source>
</evidence>
<dbReference type="AlphaFoldDB" id="F0F2F1"/>
<protein>
    <recommendedName>
        <fullName evidence="3">Knr4/Smi1-like domain-containing protein</fullName>
    </recommendedName>
</protein>
<keyword evidence="2" id="KW-1185">Reference proteome</keyword>
<dbReference type="HOGENOM" id="CLU_1314028_0_0_4"/>
<dbReference type="STRING" id="888741.HMPREF9098_2286"/>
<dbReference type="InterPro" id="IPR037883">
    <property type="entry name" value="Knr4/Smi1-like_sf"/>
</dbReference>
<reference evidence="1 2" key="1">
    <citation type="submission" date="2011-01" db="EMBL/GenBank/DDBJ databases">
        <authorList>
            <person name="Muzny D."/>
            <person name="Qin X."/>
            <person name="Deng J."/>
            <person name="Jiang H."/>
            <person name="Liu Y."/>
            <person name="Qu J."/>
            <person name="Song X.-Z."/>
            <person name="Zhang L."/>
            <person name="Thornton R."/>
            <person name="Coyle M."/>
            <person name="Francisco L."/>
            <person name="Jackson L."/>
            <person name="Javaid M."/>
            <person name="Korchina V."/>
            <person name="Kovar C."/>
            <person name="Mata R."/>
            <person name="Mathew T."/>
            <person name="Ngo R."/>
            <person name="Nguyen L."/>
            <person name="Nguyen N."/>
            <person name="Okwuonu G."/>
            <person name="Ongeri F."/>
            <person name="Pham C."/>
            <person name="Simmons D."/>
            <person name="Wilczek-Boney K."/>
            <person name="Hale W."/>
            <person name="Jakkamsetti A."/>
            <person name="Pham P."/>
            <person name="Ruth R."/>
            <person name="San Lucas F."/>
            <person name="Warren J."/>
            <person name="Zhang J."/>
            <person name="Zhao Z."/>
            <person name="Zhou C."/>
            <person name="Zhu D."/>
            <person name="Lee S."/>
            <person name="Bess C."/>
            <person name="Blankenburg K."/>
            <person name="Forbes L."/>
            <person name="Fu Q."/>
            <person name="Gubbala S."/>
            <person name="Hirani K."/>
            <person name="Jayaseelan J.C."/>
            <person name="Lara F."/>
            <person name="Munidasa M."/>
            <person name="Palculict T."/>
            <person name="Patil S."/>
            <person name="Pu L.-L."/>
            <person name="Saada N."/>
            <person name="Tang L."/>
            <person name="Weissenberger G."/>
            <person name="Zhu Y."/>
            <person name="Hemphill L."/>
            <person name="Shang Y."/>
            <person name="Youmans B."/>
            <person name="Ayvaz T."/>
            <person name="Ross M."/>
            <person name="Santibanez J."/>
            <person name="Aqrawi P."/>
            <person name="Gross S."/>
            <person name="Joshi V."/>
            <person name="Fowler G."/>
            <person name="Nazareth L."/>
            <person name="Reid J."/>
            <person name="Worley K."/>
            <person name="Petrosino J."/>
            <person name="Highlander S."/>
            <person name="Gibbs R."/>
        </authorList>
    </citation>
    <scope>NUCLEOTIDE SEQUENCE [LARGE SCALE GENOMIC DNA]</scope>
    <source>
        <strain evidence="1 2">ATCC 33394</strain>
    </source>
</reference>
<dbReference type="EMBL" id="AEWV01000043">
    <property type="protein sequence ID" value="EGC16258.1"/>
    <property type="molecule type" value="Genomic_DNA"/>
</dbReference>
<evidence type="ECO:0000313" key="2">
    <source>
        <dbReference type="Proteomes" id="UP000004088"/>
    </source>
</evidence>
<dbReference type="Proteomes" id="UP000004088">
    <property type="component" value="Unassembled WGS sequence"/>
</dbReference>
<dbReference type="RefSeq" id="WP_003784498.1">
    <property type="nucleotide sequence ID" value="NZ_GL870929.1"/>
</dbReference>
<evidence type="ECO:0008006" key="3">
    <source>
        <dbReference type="Google" id="ProtNLM"/>
    </source>
</evidence>
<accession>F0F2F1</accession>
<comment type="caution">
    <text evidence="1">The sequence shown here is derived from an EMBL/GenBank/DDBJ whole genome shotgun (WGS) entry which is preliminary data.</text>
</comment>
<sequence length="203" mass="24020">MTILQKLINAMLQRIKAVPVPQQELDDFLAQNQIQLSPEHYRFLLDYGNSPFLTNEMACLNFDYFKGYYYELEYEFLEGLILPPNSGYLGTDFLSEAICLNYEDHKVYCYDAGETFGAYYGGLSELLFYYLFRETYRTECFDIVKYRIPISDIEQFKQEYLDYEIKDIFIYNHFFFKDGRLITCGNRFDGYDIYAGGVLDQLA</sequence>
<name>F0F2F1_9NEIS</name>
<gene>
    <name evidence="1" type="ORF">HMPREF9098_2286</name>
</gene>